<comment type="caution">
    <text evidence="3">The sequence shown here is derived from an EMBL/GenBank/DDBJ whole genome shotgun (WGS) entry which is preliminary data.</text>
</comment>
<dbReference type="Gene3D" id="1.25.40.10">
    <property type="entry name" value="Tetratricopeptide repeat domain"/>
    <property type="match status" value="1"/>
</dbReference>
<dbReference type="SUPFAM" id="SSF48452">
    <property type="entry name" value="TPR-like"/>
    <property type="match status" value="1"/>
</dbReference>
<keyword evidence="1" id="KW-0472">Membrane</keyword>
<sequence>MRASKRRSLHVAPLLLVTSFAAGLLGCGSTQQKCRPALSGDLSAEAPRVDAGVKATVDVRAQEVAELRARAKVNIDAGRWREALPDLERAFELSGDVTILGDLGLALQAVGRLDEAWLALHRFRVEARAAYEPVRARIDAALGELSQQLGGLVVEGDLPGALVLVRGQVAAALPMTSPIYLAPGDVSVVVRPPGKPDLTVRARVAVGAVARASAKLDTPDVGVAAGGLTGAVGGTVGGLAGGLTGGLKKPVGGLTGAVGGITAPVVGGVTAPHAGVNAPTPTIDAPSVGLDAPNLGAPIGAVTAPVGAVGAPVVAATAPVWPIVVGVGGLAVVGGAIAASVVHSGRLDNFDANLCGTSGASAQCPTIESGIKVTTGLQVVGYILGAAALTTGIVVFAVTRSAPDLECPNVGRAPAFTLKCAPGVDGKGGGVGCVGTF</sequence>
<protein>
    <recommendedName>
        <fullName evidence="5">Tetratricopeptide repeat protein</fullName>
    </recommendedName>
</protein>
<dbReference type="RefSeq" id="WP_153819244.1">
    <property type="nucleotide sequence ID" value="NZ_WJIE01000003.1"/>
</dbReference>
<feature type="signal peptide" evidence="2">
    <location>
        <begin position="1"/>
        <end position="21"/>
    </location>
</feature>
<keyword evidence="1" id="KW-1133">Transmembrane helix</keyword>
<evidence type="ECO:0008006" key="5">
    <source>
        <dbReference type="Google" id="ProtNLM"/>
    </source>
</evidence>
<evidence type="ECO:0000313" key="4">
    <source>
        <dbReference type="Proteomes" id="UP000440224"/>
    </source>
</evidence>
<dbReference type="PROSITE" id="PS51257">
    <property type="entry name" value="PROKAR_LIPOPROTEIN"/>
    <property type="match status" value="1"/>
</dbReference>
<proteinExistence type="predicted"/>
<evidence type="ECO:0000313" key="3">
    <source>
        <dbReference type="EMBL" id="MRG92355.1"/>
    </source>
</evidence>
<dbReference type="OrthoDB" id="9839736at2"/>
<keyword evidence="2" id="KW-0732">Signal</keyword>
<accession>A0A6N7PQ74</accession>
<evidence type="ECO:0000256" key="2">
    <source>
        <dbReference type="SAM" id="SignalP"/>
    </source>
</evidence>
<feature type="chain" id="PRO_5026948368" description="Tetratricopeptide repeat protein" evidence="2">
    <location>
        <begin position="22"/>
        <end position="437"/>
    </location>
</feature>
<feature type="transmembrane region" description="Helical" evidence="1">
    <location>
        <begin position="379"/>
        <end position="398"/>
    </location>
</feature>
<gene>
    <name evidence="3" type="ORF">GF068_10500</name>
</gene>
<organism evidence="3 4">
    <name type="scientific">Polyangium spumosum</name>
    <dbReference type="NCBI Taxonomy" id="889282"/>
    <lineage>
        <taxon>Bacteria</taxon>
        <taxon>Pseudomonadati</taxon>
        <taxon>Myxococcota</taxon>
        <taxon>Polyangia</taxon>
        <taxon>Polyangiales</taxon>
        <taxon>Polyangiaceae</taxon>
        <taxon>Polyangium</taxon>
    </lineage>
</organism>
<name>A0A6N7PQ74_9BACT</name>
<dbReference type="Proteomes" id="UP000440224">
    <property type="component" value="Unassembled WGS sequence"/>
</dbReference>
<keyword evidence="4" id="KW-1185">Reference proteome</keyword>
<keyword evidence="1" id="KW-0812">Transmembrane</keyword>
<feature type="transmembrane region" description="Helical" evidence="1">
    <location>
        <begin position="320"/>
        <end position="342"/>
    </location>
</feature>
<dbReference type="AlphaFoldDB" id="A0A6N7PQ74"/>
<evidence type="ECO:0000256" key="1">
    <source>
        <dbReference type="SAM" id="Phobius"/>
    </source>
</evidence>
<dbReference type="EMBL" id="WJIE01000003">
    <property type="protein sequence ID" value="MRG92355.1"/>
    <property type="molecule type" value="Genomic_DNA"/>
</dbReference>
<reference evidence="3 4" key="1">
    <citation type="submission" date="2019-10" db="EMBL/GenBank/DDBJ databases">
        <title>A soil myxobacterium in the family Polyangiaceae.</title>
        <authorList>
            <person name="Li Y."/>
            <person name="Wang J."/>
        </authorList>
    </citation>
    <scope>NUCLEOTIDE SEQUENCE [LARGE SCALE GENOMIC DNA]</scope>
    <source>
        <strain evidence="3 4">DSM 14734</strain>
    </source>
</reference>
<dbReference type="InterPro" id="IPR011990">
    <property type="entry name" value="TPR-like_helical_dom_sf"/>
</dbReference>